<feature type="chain" id="PRO_5039626471" evidence="1">
    <location>
        <begin position="23"/>
        <end position="57"/>
    </location>
</feature>
<name>A0A1G6MZG6_9BACL</name>
<reference evidence="2 3" key="1">
    <citation type="submission" date="2016-10" db="EMBL/GenBank/DDBJ databases">
        <authorList>
            <person name="de Groot N.N."/>
        </authorList>
    </citation>
    <scope>NUCLEOTIDE SEQUENCE [LARGE SCALE GENOMIC DNA]</scope>
    <source>
        <strain evidence="2 3">DSM 45514</strain>
    </source>
</reference>
<feature type="signal peptide" evidence="1">
    <location>
        <begin position="1"/>
        <end position="22"/>
    </location>
</feature>
<dbReference type="AlphaFoldDB" id="A0A1G6MZG6"/>
<keyword evidence="1" id="KW-0732">Signal</keyword>
<accession>A0A1G6MZG6</accession>
<dbReference type="EMBL" id="FMZA01000011">
    <property type="protein sequence ID" value="SDC60366.1"/>
    <property type="molecule type" value="Genomic_DNA"/>
</dbReference>
<gene>
    <name evidence="2" type="ORF">SAMN04488112_11142</name>
</gene>
<protein>
    <submittedName>
        <fullName evidence="2">Uncharacterized protein</fullName>
    </submittedName>
</protein>
<keyword evidence="3" id="KW-1185">Reference proteome</keyword>
<dbReference type="Proteomes" id="UP000199387">
    <property type="component" value="Unassembled WGS sequence"/>
</dbReference>
<dbReference type="RefSeq" id="WP_176757924.1">
    <property type="nucleotide sequence ID" value="NZ_FMZA01000011.1"/>
</dbReference>
<evidence type="ECO:0000256" key="1">
    <source>
        <dbReference type="SAM" id="SignalP"/>
    </source>
</evidence>
<sequence>MNKNRLKLLSLLIALTLFYIQNQETDTAYAEPVEDPPIESVKESAKKMARSLVVPGE</sequence>
<evidence type="ECO:0000313" key="3">
    <source>
        <dbReference type="Proteomes" id="UP000199387"/>
    </source>
</evidence>
<evidence type="ECO:0000313" key="2">
    <source>
        <dbReference type="EMBL" id="SDC60366.1"/>
    </source>
</evidence>
<proteinExistence type="predicted"/>
<organism evidence="2 3">
    <name type="scientific">Melghirimyces thermohalophilus</name>
    <dbReference type="NCBI Taxonomy" id="1236220"/>
    <lineage>
        <taxon>Bacteria</taxon>
        <taxon>Bacillati</taxon>
        <taxon>Bacillota</taxon>
        <taxon>Bacilli</taxon>
        <taxon>Bacillales</taxon>
        <taxon>Thermoactinomycetaceae</taxon>
        <taxon>Melghirimyces</taxon>
    </lineage>
</organism>